<name>A0A177WH45_BATDL</name>
<feature type="region of interest" description="Disordered" evidence="1">
    <location>
        <begin position="62"/>
        <end position="93"/>
    </location>
</feature>
<evidence type="ECO:0000256" key="1">
    <source>
        <dbReference type="SAM" id="MobiDB-lite"/>
    </source>
</evidence>
<dbReference type="EMBL" id="DS022302">
    <property type="protein sequence ID" value="OAJ39055.1"/>
    <property type="molecule type" value="Genomic_DNA"/>
</dbReference>
<feature type="compositionally biased region" description="Polar residues" evidence="1">
    <location>
        <begin position="76"/>
        <end position="93"/>
    </location>
</feature>
<feature type="region of interest" description="Disordered" evidence="1">
    <location>
        <begin position="411"/>
        <end position="433"/>
    </location>
</feature>
<protein>
    <submittedName>
        <fullName evidence="2">Uncharacterized protein</fullName>
    </submittedName>
</protein>
<gene>
    <name evidence="2" type="ORF">BDEG_22932</name>
</gene>
<evidence type="ECO:0000313" key="3">
    <source>
        <dbReference type="Proteomes" id="UP000077115"/>
    </source>
</evidence>
<reference evidence="2 3" key="2">
    <citation type="submission" date="2016-05" db="EMBL/GenBank/DDBJ databases">
        <title>Lineage-specific infection strategies underlie the spectrum of fungal disease in amphibians.</title>
        <authorList>
            <person name="Cuomo C.A."/>
            <person name="Farrer R.A."/>
            <person name="James T."/>
            <person name="Longcore J."/>
            <person name="Birren B."/>
        </authorList>
    </citation>
    <scope>NUCLEOTIDE SEQUENCE [LARGE SCALE GENOMIC DNA]</scope>
    <source>
        <strain evidence="2 3">JEL423</strain>
    </source>
</reference>
<reference evidence="2 3" key="1">
    <citation type="submission" date="2006-10" db="EMBL/GenBank/DDBJ databases">
        <title>The Genome Sequence of Batrachochytrium dendrobatidis JEL423.</title>
        <authorList>
            <consortium name="The Broad Institute Genome Sequencing Platform"/>
            <person name="Birren B."/>
            <person name="Lander E."/>
            <person name="Galagan J."/>
            <person name="Cuomo C."/>
            <person name="Devon K."/>
            <person name="Jaffe D."/>
            <person name="Butler J."/>
            <person name="Alvarez P."/>
            <person name="Gnerre S."/>
            <person name="Grabherr M."/>
            <person name="Kleber M."/>
            <person name="Mauceli E."/>
            <person name="Brockman W."/>
            <person name="Young S."/>
            <person name="LaButti K."/>
            <person name="Sykes S."/>
            <person name="DeCaprio D."/>
            <person name="Crawford M."/>
            <person name="Koehrsen M."/>
            <person name="Engels R."/>
            <person name="Montgomery P."/>
            <person name="Pearson M."/>
            <person name="Howarth C."/>
            <person name="Larson L."/>
            <person name="White J."/>
            <person name="O'Leary S."/>
            <person name="Kodira C."/>
            <person name="Zeng Q."/>
            <person name="Yandava C."/>
            <person name="Alvarado L."/>
            <person name="Longcore J."/>
            <person name="James T."/>
        </authorList>
    </citation>
    <scope>NUCLEOTIDE SEQUENCE [LARGE SCALE GENOMIC DNA]</scope>
    <source>
        <strain evidence="2 3">JEL423</strain>
    </source>
</reference>
<dbReference type="VEuPathDB" id="FungiDB:BDEG_22932"/>
<organism evidence="2 3">
    <name type="scientific">Batrachochytrium dendrobatidis (strain JEL423)</name>
    <dbReference type="NCBI Taxonomy" id="403673"/>
    <lineage>
        <taxon>Eukaryota</taxon>
        <taxon>Fungi</taxon>
        <taxon>Fungi incertae sedis</taxon>
        <taxon>Chytridiomycota</taxon>
        <taxon>Chytridiomycota incertae sedis</taxon>
        <taxon>Chytridiomycetes</taxon>
        <taxon>Rhizophydiales</taxon>
        <taxon>Rhizophydiales incertae sedis</taxon>
        <taxon>Batrachochytrium</taxon>
    </lineage>
</organism>
<dbReference type="Proteomes" id="UP000077115">
    <property type="component" value="Unassembled WGS sequence"/>
</dbReference>
<evidence type="ECO:0000313" key="2">
    <source>
        <dbReference type="EMBL" id="OAJ39055.1"/>
    </source>
</evidence>
<dbReference type="AlphaFoldDB" id="A0A177WH45"/>
<sequence length="482" mass="52056">MTRSNTSTHSHTNNMHCCIFPRSTLSPLELNPSMDMFLMARRMQSRLKHAYSRLALRRPYSSGFRQPSEAAPLKRSATNTRCKPNNLPSPFQVSSDEYTRQNVSQQTLQAVSSLDYQQQYMQIDNLMQDQSVQCHAALNHQHRAASSSFTLSVDVKSSTFSNALTVFNTSHASPPKNLQTDCNGISNSLFQVAVGQRMWTRPTHSSNASNIGNRVVAVDSIETAKDADMVSAGMVKASGCQMASSLVDEIPLSKSAGLLFPKTVFDVSAATSKDTPNAALQSSVFCVDSLMPSCLHDNIASGKIIGDHTVPSCISSSANSHNTSLPSFAACFEPMVSTLPTTAPRSLSAFKSPPPQSHSRYSPTRYSTFEMAAALSLSSLGHSIAQPLFACGNSGAEVNNLARCTPLLESSTPSSALSDLSLSPESARSVTTRAASDEYRPLILNNISPSDSYITATPRSPIQLQMPSYSNMHVRVGQPMQV</sequence>
<feature type="compositionally biased region" description="Low complexity" evidence="1">
    <location>
        <begin position="411"/>
        <end position="427"/>
    </location>
</feature>
<accession>A0A177WH45</accession>
<proteinExistence type="predicted"/>